<proteinExistence type="predicted"/>
<keyword evidence="1" id="KW-0812">Transmembrane</keyword>
<reference evidence="4 5" key="1">
    <citation type="submission" date="2017-10" db="EMBL/GenBank/DDBJ databases">
        <title>Novel microbial diversity and functional potential in the marine mammal oral microbiome.</title>
        <authorList>
            <person name="Dudek N.K."/>
            <person name="Sun C.L."/>
            <person name="Burstein D."/>
            <person name="Kantor R.S."/>
            <person name="Aliaga Goltsman D.S."/>
            <person name="Bik E.M."/>
            <person name="Thomas B.C."/>
            <person name="Banfield J.F."/>
            <person name="Relman D.A."/>
        </authorList>
    </citation>
    <scope>NUCLEOTIDE SEQUENCE [LARGE SCALE GENOMIC DNA]</scope>
    <source>
        <strain evidence="4">DOLJORAL78_47_16</strain>
    </source>
</reference>
<feature type="signal peptide" evidence="2">
    <location>
        <begin position="1"/>
        <end position="21"/>
    </location>
</feature>
<protein>
    <recommendedName>
        <fullName evidence="3">Ice-binding protein C-terminal domain-containing protein</fullName>
    </recommendedName>
</protein>
<organism evidence="4 5">
    <name type="scientific">candidate division KSB3 bacterium</name>
    <dbReference type="NCBI Taxonomy" id="2044937"/>
    <lineage>
        <taxon>Bacteria</taxon>
        <taxon>candidate division KSB3</taxon>
    </lineage>
</organism>
<name>A0A2G6KDR7_9BACT</name>
<keyword evidence="1" id="KW-1133">Transmembrane helix</keyword>
<accession>A0A2G6KDR7</accession>
<dbReference type="Pfam" id="PF07589">
    <property type="entry name" value="PEP-CTERM"/>
    <property type="match status" value="1"/>
</dbReference>
<feature type="transmembrane region" description="Helical" evidence="1">
    <location>
        <begin position="182"/>
        <end position="199"/>
    </location>
</feature>
<dbReference type="EMBL" id="PDSK01000097">
    <property type="protein sequence ID" value="PIE33530.1"/>
    <property type="molecule type" value="Genomic_DNA"/>
</dbReference>
<evidence type="ECO:0000256" key="2">
    <source>
        <dbReference type="SAM" id="SignalP"/>
    </source>
</evidence>
<gene>
    <name evidence="4" type="ORF">CSA56_11430</name>
</gene>
<feature type="chain" id="PRO_5013747921" description="Ice-binding protein C-terminal domain-containing protein" evidence="2">
    <location>
        <begin position="22"/>
        <end position="205"/>
    </location>
</feature>
<keyword evidence="1" id="KW-0472">Membrane</keyword>
<keyword evidence="2" id="KW-0732">Signal</keyword>
<dbReference type="InterPro" id="IPR013424">
    <property type="entry name" value="Ice-binding_C"/>
</dbReference>
<evidence type="ECO:0000256" key="1">
    <source>
        <dbReference type="SAM" id="Phobius"/>
    </source>
</evidence>
<evidence type="ECO:0000259" key="3">
    <source>
        <dbReference type="Pfam" id="PF07589"/>
    </source>
</evidence>
<feature type="domain" description="Ice-binding protein C-terminal" evidence="3">
    <location>
        <begin position="178"/>
        <end position="201"/>
    </location>
</feature>
<sequence>MKKVFALTIVSLFVLAGSAMALPNLPTDYAWSNSDFWTLTDTDTNLDTASFVLNFDASAIHSADFGLFTVDDSGNLLDSLEVFDRTETFGFESVAFTKDGGSWKATAGGVTKENFGVFGFYFEDDNGVYYTLADLNDGGVEYIHIAQSLSSPSDIQIFLDVAPFDETDIKVIAIDVAPVPEPGTVLLLGVGLLGLIGLGRKRIKK</sequence>
<dbReference type="NCBIfam" id="TIGR02595">
    <property type="entry name" value="PEP_CTERM"/>
    <property type="match status" value="1"/>
</dbReference>
<evidence type="ECO:0000313" key="5">
    <source>
        <dbReference type="Proteomes" id="UP000230821"/>
    </source>
</evidence>
<dbReference type="AlphaFoldDB" id="A0A2G6KDR7"/>
<dbReference type="Proteomes" id="UP000230821">
    <property type="component" value="Unassembled WGS sequence"/>
</dbReference>
<evidence type="ECO:0000313" key="4">
    <source>
        <dbReference type="EMBL" id="PIE33530.1"/>
    </source>
</evidence>
<comment type="caution">
    <text evidence="4">The sequence shown here is derived from an EMBL/GenBank/DDBJ whole genome shotgun (WGS) entry which is preliminary data.</text>
</comment>